<dbReference type="STRING" id="1121883.SAMN02745226_00245"/>
<dbReference type="OrthoDB" id="44185at2"/>
<organism evidence="1 2">
    <name type="scientific">Fervidobacterium gondwanense DSM 13020</name>
    <dbReference type="NCBI Taxonomy" id="1121883"/>
    <lineage>
        <taxon>Bacteria</taxon>
        <taxon>Thermotogati</taxon>
        <taxon>Thermotogota</taxon>
        <taxon>Thermotogae</taxon>
        <taxon>Thermotogales</taxon>
        <taxon>Fervidobacteriaceae</taxon>
        <taxon>Fervidobacterium</taxon>
    </lineage>
</organism>
<accession>A0A1M7RVR8</accession>
<evidence type="ECO:0000313" key="1">
    <source>
        <dbReference type="EMBL" id="SHN50457.1"/>
    </source>
</evidence>
<dbReference type="EMBL" id="FRDJ01000001">
    <property type="protein sequence ID" value="SHN50457.1"/>
    <property type="molecule type" value="Genomic_DNA"/>
</dbReference>
<evidence type="ECO:0000313" key="2">
    <source>
        <dbReference type="Proteomes" id="UP000184207"/>
    </source>
</evidence>
<proteinExistence type="predicted"/>
<reference evidence="2" key="1">
    <citation type="submission" date="2016-12" db="EMBL/GenBank/DDBJ databases">
        <authorList>
            <person name="Varghese N."/>
            <person name="Submissions S."/>
        </authorList>
    </citation>
    <scope>NUCLEOTIDE SEQUENCE [LARGE SCALE GENOMIC DNA]</scope>
    <source>
        <strain evidence="2">DSM 13020</strain>
    </source>
</reference>
<name>A0A1M7RVR8_FERGO</name>
<sequence>MCIKFIRTVTILIISITFLVMVEFAFAQTNSKSSVNDLSISVYDFIEKISGSRNYFISTILTFDVQDGQQRKKIEITFDLKVKNLEIFTFYIKSPKVFEDIVINYDIISKKVTYSYKKFSSTEELRDASLSSQQVGDLLTSITDFLSSPLFETMQKEGHIEFKPKNAAVLARFGVQPITVKLYIERSLPKKIEIVNDKSDEKITMEFPKFDVSN</sequence>
<dbReference type="Proteomes" id="UP000184207">
    <property type="component" value="Unassembled WGS sequence"/>
</dbReference>
<keyword evidence="2" id="KW-1185">Reference proteome</keyword>
<gene>
    <name evidence="1" type="ORF">SAMN02745226_00245</name>
</gene>
<dbReference type="RefSeq" id="WP_072757459.1">
    <property type="nucleotide sequence ID" value="NZ_FRDJ01000001.1"/>
</dbReference>
<dbReference type="AlphaFoldDB" id="A0A1M7RVR8"/>
<protein>
    <submittedName>
        <fullName evidence="1">Uncharacterized protein</fullName>
    </submittedName>
</protein>